<organism evidence="2 3">
    <name type="scientific">Astyanax mexicanus</name>
    <name type="common">Blind cave fish</name>
    <name type="synonym">Astyanax fasciatus mexicanus</name>
    <dbReference type="NCBI Taxonomy" id="7994"/>
    <lineage>
        <taxon>Eukaryota</taxon>
        <taxon>Metazoa</taxon>
        <taxon>Chordata</taxon>
        <taxon>Craniata</taxon>
        <taxon>Vertebrata</taxon>
        <taxon>Euteleostomi</taxon>
        <taxon>Actinopterygii</taxon>
        <taxon>Neopterygii</taxon>
        <taxon>Teleostei</taxon>
        <taxon>Ostariophysi</taxon>
        <taxon>Characiformes</taxon>
        <taxon>Characoidei</taxon>
        <taxon>Acestrorhamphidae</taxon>
        <taxon>Acestrorhamphinae</taxon>
        <taxon>Astyanax</taxon>
    </lineage>
</organism>
<evidence type="ECO:0000313" key="3">
    <source>
        <dbReference type="Proteomes" id="UP000752171"/>
    </source>
</evidence>
<reference evidence="2 3" key="1">
    <citation type="submission" date="2021-07" db="EMBL/GenBank/DDBJ databases">
        <authorList>
            <person name="Imarazene B."/>
            <person name="Zahm M."/>
            <person name="Klopp C."/>
            <person name="Cabau C."/>
            <person name="Beille S."/>
            <person name="Jouanno E."/>
            <person name="Castinel A."/>
            <person name="Lluch J."/>
            <person name="Gil L."/>
            <person name="Kuchtly C."/>
            <person name="Lopez Roques C."/>
            <person name="Donnadieu C."/>
            <person name="Parrinello H."/>
            <person name="Journot L."/>
            <person name="Du K."/>
            <person name="Schartl M."/>
            <person name="Retaux S."/>
            <person name="Guiguen Y."/>
        </authorList>
    </citation>
    <scope>NUCLEOTIDE SEQUENCE [LARGE SCALE GENOMIC DNA]</scope>
    <source>
        <strain evidence="2">Pach_M1</strain>
        <tissue evidence="2">Testis</tissue>
    </source>
</reference>
<dbReference type="AlphaFoldDB" id="A0A8T2MF70"/>
<sequence length="138" mass="15311">MDCRRTFSVHPPEAESGAPEASSPQTSPLSVVSDPEISPQHVDILLPFCCQEATTAHLPTITTTTYLDTSQQDDTGLPSPTRGRSGKRLTNMFSSMFSCFRSRDRVVALVGEVDTLPAAKRGWLQRFLRRFRRASRKG</sequence>
<gene>
    <name evidence="2" type="ORF">AMEX_G1390</name>
</gene>
<dbReference type="Proteomes" id="UP000752171">
    <property type="component" value="Unassembled WGS sequence"/>
</dbReference>
<evidence type="ECO:0000313" key="2">
    <source>
        <dbReference type="EMBL" id="KAG9282699.1"/>
    </source>
</evidence>
<name>A0A8T2MF70_ASTMX</name>
<comment type="caution">
    <text evidence="2">The sequence shown here is derived from an EMBL/GenBank/DDBJ whole genome shotgun (WGS) entry which is preliminary data.</text>
</comment>
<proteinExistence type="predicted"/>
<feature type="region of interest" description="Disordered" evidence="1">
    <location>
        <begin position="1"/>
        <end position="34"/>
    </location>
</feature>
<dbReference type="EMBL" id="JAICCE010000001">
    <property type="protein sequence ID" value="KAG9282699.1"/>
    <property type="molecule type" value="Genomic_DNA"/>
</dbReference>
<protein>
    <submittedName>
        <fullName evidence="2">Apoptosis-inducing factor 1, mitochondrial isoform X1</fullName>
    </submittedName>
</protein>
<accession>A0A8T2MF70</accession>
<evidence type="ECO:0000256" key="1">
    <source>
        <dbReference type="SAM" id="MobiDB-lite"/>
    </source>
</evidence>